<dbReference type="GO" id="GO:0046872">
    <property type="term" value="F:metal ion binding"/>
    <property type="evidence" value="ECO:0007669"/>
    <property type="project" value="UniProtKB-KW"/>
</dbReference>
<proteinExistence type="predicted"/>
<feature type="domain" description="Phosphofructokinase" evidence="12">
    <location>
        <begin position="198"/>
        <end position="503"/>
    </location>
</feature>
<dbReference type="InterPro" id="IPR000023">
    <property type="entry name" value="Phosphofructokinase_dom"/>
</dbReference>
<evidence type="ECO:0000256" key="10">
    <source>
        <dbReference type="ARBA" id="ARBA00048070"/>
    </source>
</evidence>
<evidence type="ECO:0000256" key="9">
    <source>
        <dbReference type="ARBA" id="ARBA00023152"/>
    </source>
</evidence>
<evidence type="ECO:0000256" key="3">
    <source>
        <dbReference type="ARBA" id="ARBA00022679"/>
    </source>
</evidence>
<feature type="region of interest" description="Disordered" evidence="11">
    <location>
        <begin position="551"/>
        <end position="575"/>
    </location>
</feature>
<dbReference type="AlphaFoldDB" id="A0A6T7J7N3"/>
<dbReference type="Gene3D" id="3.40.50.450">
    <property type="match status" value="1"/>
</dbReference>
<comment type="function">
    <text evidence="2">Catalyzes the phosphorylation of D-fructose 6-phosphate to fructose 1,6-bisphosphate by ATP, the first committing step of glycolysis.</text>
</comment>
<dbReference type="PANTHER" id="PTHR45770">
    <property type="entry name" value="ATP-DEPENDENT 6-PHOSPHOFRUCTOKINASE 1"/>
    <property type="match status" value="1"/>
</dbReference>
<dbReference type="GO" id="GO:0005737">
    <property type="term" value="C:cytoplasm"/>
    <property type="evidence" value="ECO:0007669"/>
    <property type="project" value="UniProtKB-ARBA"/>
</dbReference>
<feature type="region of interest" description="Disordered" evidence="11">
    <location>
        <begin position="48"/>
        <end position="71"/>
    </location>
</feature>
<dbReference type="InterPro" id="IPR035966">
    <property type="entry name" value="PKF_sf"/>
</dbReference>
<dbReference type="FunFam" id="3.40.50.450:FF:000002">
    <property type="entry name" value="ATP-dependent 6-phosphofructokinase"/>
    <property type="match status" value="1"/>
</dbReference>
<dbReference type="UniPathway" id="UPA00109">
    <property type="reaction ID" value="UER00182"/>
</dbReference>
<dbReference type="SUPFAM" id="SSF53784">
    <property type="entry name" value="Phosphofructokinase"/>
    <property type="match status" value="1"/>
</dbReference>
<accession>A0A6T7J7N3</accession>
<comment type="cofactor">
    <cofactor evidence="1">
        <name>Mg(2+)</name>
        <dbReference type="ChEBI" id="CHEBI:18420"/>
    </cofactor>
</comment>
<evidence type="ECO:0000256" key="7">
    <source>
        <dbReference type="ARBA" id="ARBA00022840"/>
    </source>
</evidence>
<keyword evidence="7" id="KW-0067">ATP-binding</keyword>
<dbReference type="GO" id="GO:0006002">
    <property type="term" value="P:fructose 6-phosphate metabolic process"/>
    <property type="evidence" value="ECO:0007669"/>
    <property type="project" value="InterPro"/>
</dbReference>
<evidence type="ECO:0000256" key="2">
    <source>
        <dbReference type="ARBA" id="ARBA00002659"/>
    </source>
</evidence>
<evidence type="ECO:0000259" key="12">
    <source>
        <dbReference type="Pfam" id="PF00365"/>
    </source>
</evidence>
<dbReference type="NCBIfam" id="NF005301">
    <property type="entry name" value="PRK06830.1"/>
    <property type="match status" value="1"/>
</dbReference>
<reference evidence="14" key="1">
    <citation type="submission" date="2021-01" db="EMBL/GenBank/DDBJ databases">
        <authorList>
            <person name="Corre E."/>
            <person name="Pelletier E."/>
            <person name="Niang G."/>
            <person name="Scheremetjew M."/>
            <person name="Finn R."/>
            <person name="Kale V."/>
            <person name="Holt S."/>
            <person name="Cochrane G."/>
            <person name="Meng A."/>
            <person name="Brown T."/>
            <person name="Cohen L."/>
        </authorList>
    </citation>
    <scope>NUCLEOTIDE SEQUENCE</scope>
    <source>
        <strain evidence="14">CCMP2084</strain>
    </source>
</reference>
<dbReference type="GO" id="GO:0003872">
    <property type="term" value="F:6-phosphofructokinase activity"/>
    <property type="evidence" value="ECO:0007669"/>
    <property type="project" value="UniProtKB-EC"/>
</dbReference>
<evidence type="ECO:0000313" key="13">
    <source>
        <dbReference type="EMBL" id="CAD9822159.1"/>
    </source>
</evidence>
<comment type="catalytic activity">
    <reaction evidence="10">
        <text>beta-D-fructose 6-phosphate + ATP = beta-D-fructose 1,6-bisphosphate + ADP + H(+)</text>
        <dbReference type="Rhea" id="RHEA:16109"/>
        <dbReference type="ChEBI" id="CHEBI:15378"/>
        <dbReference type="ChEBI" id="CHEBI:30616"/>
        <dbReference type="ChEBI" id="CHEBI:32966"/>
        <dbReference type="ChEBI" id="CHEBI:57634"/>
        <dbReference type="ChEBI" id="CHEBI:456216"/>
        <dbReference type="EC" id="2.7.1.11"/>
    </reaction>
</comment>
<keyword evidence="9" id="KW-0324">Glycolysis</keyword>
<name>A0A6T7J7N3_9STRA</name>
<evidence type="ECO:0000256" key="5">
    <source>
        <dbReference type="ARBA" id="ARBA00022741"/>
    </source>
</evidence>
<gene>
    <name evidence="13" type="ORF">ASEP1449_LOCUS13993</name>
    <name evidence="14" type="ORF">ASEP1449_LOCUS13994</name>
</gene>
<keyword evidence="8" id="KW-0460">Magnesium</keyword>
<evidence type="ECO:0000256" key="1">
    <source>
        <dbReference type="ARBA" id="ARBA00001946"/>
    </source>
</evidence>
<dbReference type="InterPro" id="IPR022953">
    <property type="entry name" value="ATP_PFK"/>
</dbReference>
<organism evidence="14">
    <name type="scientific">Attheya septentrionalis</name>
    <dbReference type="NCBI Taxonomy" id="420275"/>
    <lineage>
        <taxon>Eukaryota</taxon>
        <taxon>Sar</taxon>
        <taxon>Stramenopiles</taxon>
        <taxon>Ochrophyta</taxon>
        <taxon>Bacillariophyta</taxon>
        <taxon>Coscinodiscophyceae</taxon>
        <taxon>Chaetocerotophycidae</taxon>
        <taxon>Chaetocerotales</taxon>
        <taxon>Attheyaceae</taxon>
        <taxon>Attheya</taxon>
    </lineage>
</organism>
<dbReference type="EMBL" id="HBHQ01020757">
    <property type="protein sequence ID" value="CAD9822160.1"/>
    <property type="molecule type" value="Transcribed_RNA"/>
</dbReference>
<evidence type="ECO:0000256" key="4">
    <source>
        <dbReference type="ARBA" id="ARBA00022723"/>
    </source>
</evidence>
<keyword evidence="5" id="KW-0547">Nucleotide-binding</keyword>
<feature type="compositionally biased region" description="Low complexity" evidence="11">
    <location>
        <begin position="124"/>
        <end position="146"/>
    </location>
</feature>
<dbReference type="PRINTS" id="PR00476">
    <property type="entry name" value="PHFRCTKINASE"/>
</dbReference>
<keyword evidence="3" id="KW-0808">Transferase</keyword>
<dbReference type="InterPro" id="IPR050929">
    <property type="entry name" value="PFKA"/>
</dbReference>
<keyword evidence="4" id="KW-0479">Metal-binding</keyword>
<evidence type="ECO:0000313" key="14">
    <source>
        <dbReference type="EMBL" id="CAD9822160.1"/>
    </source>
</evidence>
<evidence type="ECO:0000256" key="6">
    <source>
        <dbReference type="ARBA" id="ARBA00022777"/>
    </source>
</evidence>
<sequence>MDASNNSKGVALMATAVVVGTVAGMASYSLSKLVGDLVEAKRRVTEYEKEKKRMAEQKKQKPNDAPPGTKLPSVAIDEVYLWEVEHLSSRFESEGMGVVNHMHGVADTSSPLPSDAPTFLRFLTNNGGTDGSSNNNNNNPATTKTGSNDYNKLIGIHECILADITRTPASPNQVQRSTAYVRAGPRRELHFHPRNVNAAIVTCGGLCPGLNNVVREITNSLVHLYGVEGKIWGIRGGYKGFHDSRYPPILLTPQFVEDIHHDGGTVLSSSRGGFDLEKIIGFIKEKKIQHLYVIGGDGTHRGAFIIHEGCMEREMNVAVAGIPKTIDNDVDYIDRSFGFASAVEAAQSAIRCAKTEASCNLPNGIGIVKLMGRSAGFIAVHATLGSGDVDLCLVPEVPTVLDGKDGCLPHLMRRVKQQGYAVVVVAEGAGEELLGTSAEVDASGNKKLPKIGEFLKTQIEDYYTKHGDVATVKYIDPSYMIRSVPANAADSLYCMQLAQNAVHGAMAGFTGFSVGLCNNKMVFLPIPELVSTSPRMMNPRGRTWERVLALTRQPNTVPKRQPGEKSYDSHAPLLR</sequence>
<feature type="compositionally biased region" description="Basic and acidic residues" evidence="11">
    <location>
        <begin position="48"/>
        <end position="62"/>
    </location>
</feature>
<dbReference type="GO" id="GO:0005524">
    <property type="term" value="F:ATP binding"/>
    <property type="evidence" value="ECO:0007669"/>
    <property type="project" value="UniProtKB-KW"/>
</dbReference>
<protein>
    <recommendedName>
        <fullName evidence="12">Phosphofructokinase domain-containing protein</fullName>
    </recommendedName>
</protein>
<dbReference type="Pfam" id="PF00365">
    <property type="entry name" value="PFK"/>
    <property type="match status" value="1"/>
</dbReference>
<evidence type="ECO:0000256" key="11">
    <source>
        <dbReference type="SAM" id="MobiDB-lite"/>
    </source>
</evidence>
<feature type="region of interest" description="Disordered" evidence="11">
    <location>
        <begin position="122"/>
        <end position="148"/>
    </location>
</feature>
<evidence type="ECO:0000256" key="8">
    <source>
        <dbReference type="ARBA" id="ARBA00022842"/>
    </source>
</evidence>
<dbReference type="EMBL" id="HBHQ01020756">
    <property type="protein sequence ID" value="CAD9822159.1"/>
    <property type="molecule type" value="Transcribed_RNA"/>
</dbReference>
<keyword evidence="6" id="KW-0418">Kinase</keyword>